<dbReference type="Proteomes" id="UP001234202">
    <property type="component" value="Unassembled WGS sequence"/>
</dbReference>
<evidence type="ECO:0000313" key="1">
    <source>
        <dbReference type="EMBL" id="KAJ9128256.1"/>
    </source>
</evidence>
<organism evidence="1 2">
    <name type="scientific">Naganishia onofrii</name>
    <dbReference type="NCBI Taxonomy" id="1851511"/>
    <lineage>
        <taxon>Eukaryota</taxon>
        <taxon>Fungi</taxon>
        <taxon>Dikarya</taxon>
        <taxon>Basidiomycota</taxon>
        <taxon>Agaricomycotina</taxon>
        <taxon>Tremellomycetes</taxon>
        <taxon>Filobasidiales</taxon>
        <taxon>Filobasidiaceae</taxon>
        <taxon>Naganishia</taxon>
    </lineage>
</organism>
<keyword evidence="2" id="KW-1185">Reference proteome</keyword>
<comment type="caution">
    <text evidence="1">The sequence shown here is derived from an EMBL/GenBank/DDBJ whole genome shotgun (WGS) entry which is preliminary data.</text>
</comment>
<evidence type="ECO:0000313" key="2">
    <source>
        <dbReference type="Proteomes" id="UP001234202"/>
    </source>
</evidence>
<accession>A0ACC2XX43</accession>
<name>A0ACC2XX43_9TREE</name>
<sequence length="337" mass="37393">MEKRFMPQVVAAKQSVKPSATAFIALNVIRFLSIVALCLIFASQIVGAAIDADAYKESRQDGYNHTSSYADDDLDCDYFEYTSVPDQPEGIFWAILNRTFIREYGGGNDSVIPVKKLTQFYIDYIPIISPAHGLGILGVIQCWISSTVLSKYVQKFEQASGFICFVVGCLNILMGLIFWSSAKSRRSIFSWENVAQLTPQTKVAHRVYTTYNNKFEKLKPFTDTAATALNRMRNPTPERSPPRDNPHTSTDNLLHKDATRSHVYTEPDVDIPDVSPATTNAEAGSSRRFSKTPGIKFGGFGFGKQAAKPVGQRGLVITRPLETLPRYASDAALKNKV</sequence>
<dbReference type="EMBL" id="JASBWV010000001">
    <property type="protein sequence ID" value="KAJ9128256.1"/>
    <property type="molecule type" value="Genomic_DNA"/>
</dbReference>
<gene>
    <name evidence="1" type="ORF">QFC24_000549</name>
</gene>
<proteinExistence type="predicted"/>
<reference evidence="1" key="1">
    <citation type="submission" date="2023-04" db="EMBL/GenBank/DDBJ databases">
        <title>Draft Genome sequencing of Naganishia species isolated from polar environments using Oxford Nanopore Technology.</title>
        <authorList>
            <person name="Leo P."/>
            <person name="Venkateswaran K."/>
        </authorList>
    </citation>
    <scope>NUCLEOTIDE SEQUENCE</scope>
    <source>
        <strain evidence="1">DBVPG 5303</strain>
    </source>
</reference>
<protein>
    <submittedName>
        <fullName evidence="1">Uncharacterized protein</fullName>
    </submittedName>
</protein>